<dbReference type="OrthoDB" id="6159198at2759"/>
<sequence length="111" mass="13228">AWTCGGSVEAHVFRDSITHSFFGVERTTPLFNSEIILETWIDDYQMFCYILFSDSVRKNRGNTTHRRELSVIHLRGIWKTFSLIQRFLCITNILDRLRIRTKNTVWTQYTH</sequence>
<dbReference type="EMBL" id="NCKV01008919">
    <property type="protein sequence ID" value="RWS22399.1"/>
    <property type="molecule type" value="Genomic_DNA"/>
</dbReference>
<evidence type="ECO:0000313" key="1">
    <source>
        <dbReference type="EMBL" id="RWS22399.1"/>
    </source>
</evidence>
<organism evidence="1 2">
    <name type="scientific">Leptotrombidium deliense</name>
    <dbReference type="NCBI Taxonomy" id="299467"/>
    <lineage>
        <taxon>Eukaryota</taxon>
        <taxon>Metazoa</taxon>
        <taxon>Ecdysozoa</taxon>
        <taxon>Arthropoda</taxon>
        <taxon>Chelicerata</taxon>
        <taxon>Arachnida</taxon>
        <taxon>Acari</taxon>
        <taxon>Acariformes</taxon>
        <taxon>Trombidiformes</taxon>
        <taxon>Prostigmata</taxon>
        <taxon>Anystina</taxon>
        <taxon>Parasitengona</taxon>
        <taxon>Trombiculoidea</taxon>
        <taxon>Trombiculidae</taxon>
        <taxon>Leptotrombidium</taxon>
    </lineage>
</organism>
<dbReference type="VEuPathDB" id="VectorBase:LDEU009640"/>
<dbReference type="Gene3D" id="3.90.550.10">
    <property type="entry name" value="Spore Coat Polysaccharide Biosynthesis Protein SpsA, Chain A"/>
    <property type="match status" value="1"/>
</dbReference>
<dbReference type="AlphaFoldDB" id="A0A443S4E5"/>
<name>A0A443S4E5_9ACAR</name>
<gene>
    <name evidence="1" type="ORF">B4U80_04036</name>
</gene>
<accession>A0A443S4E5</accession>
<proteinExistence type="predicted"/>
<protein>
    <submittedName>
        <fullName evidence="1">Uncharacterized protein</fullName>
    </submittedName>
</protein>
<dbReference type="InterPro" id="IPR029044">
    <property type="entry name" value="Nucleotide-diphossugar_trans"/>
</dbReference>
<feature type="non-terminal residue" evidence="1">
    <location>
        <position position="1"/>
    </location>
</feature>
<dbReference type="Proteomes" id="UP000288716">
    <property type="component" value="Unassembled WGS sequence"/>
</dbReference>
<reference evidence="1 2" key="1">
    <citation type="journal article" date="2018" name="Gigascience">
        <title>Genomes of trombidid mites reveal novel predicted allergens and laterally-transferred genes associated with secondary metabolism.</title>
        <authorList>
            <person name="Dong X."/>
            <person name="Chaisiri K."/>
            <person name="Xia D."/>
            <person name="Armstrong S.D."/>
            <person name="Fang Y."/>
            <person name="Donnelly M.J."/>
            <person name="Kadowaki T."/>
            <person name="McGarry J.W."/>
            <person name="Darby A.C."/>
            <person name="Makepeace B.L."/>
        </authorList>
    </citation>
    <scope>NUCLEOTIDE SEQUENCE [LARGE SCALE GENOMIC DNA]</scope>
    <source>
        <strain evidence="1">UoL-UT</strain>
    </source>
</reference>
<comment type="caution">
    <text evidence="1">The sequence shown here is derived from an EMBL/GenBank/DDBJ whole genome shotgun (WGS) entry which is preliminary data.</text>
</comment>
<keyword evidence="2" id="KW-1185">Reference proteome</keyword>
<evidence type="ECO:0000313" key="2">
    <source>
        <dbReference type="Proteomes" id="UP000288716"/>
    </source>
</evidence>